<organism evidence="3 4">
    <name type="scientific">Ceratobasidium theobromae</name>
    <dbReference type="NCBI Taxonomy" id="1582974"/>
    <lineage>
        <taxon>Eukaryota</taxon>
        <taxon>Fungi</taxon>
        <taxon>Dikarya</taxon>
        <taxon>Basidiomycota</taxon>
        <taxon>Agaricomycotina</taxon>
        <taxon>Agaricomycetes</taxon>
        <taxon>Cantharellales</taxon>
        <taxon>Ceratobasidiaceae</taxon>
        <taxon>Ceratobasidium</taxon>
    </lineage>
</organism>
<feature type="region of interest" description="Disordered" evidence="1">
    <location>
        <begin position="49"/>
        <end position="77"/>
    </location>
</feature>
<feature type="signal peptide" evidence="2">
    <location>
        <begin position="1"/>
        <end position="15"/>
    </location>
</feature>
<name>A0A5N5QKA8_9AGAM</name>
<accession>A0A5N5QKA8</accession>
<evidence type="ECO:0000256" key="2">
    <source>
        <dbReference type="SAM" id="SignalP"/>
    </source>
</evidence>
<evidence type="ECO:0000313" key="4">
    <source>
        <dbReference type="Proteomes" id="UP000383932"/>
    </source>
</evidence>
<keyword evidence="4" id="KW-1185">Reference proteome</keyword>
<dbReference type="Proteomes" id="UP000383932">
    <property type="component" value="Unassembled WGS sequence"/>
</dbReference>
<keyword evidence="2" id="KW-0732">Signal</keyword>
<sequence length="77" mass="8393">MITAVLAVVAEAVLSARSGASSPTIPSEDLAHLLNGWLWESKRHCEHGKEEENEIGDEGRSAHVELEKCPSIQKKSE</sequence>
<proteinExistence type="predicted"/>
<evidence type="ECO:0000313" key="3">
    <source>
        <dbReference type="EMBL" id="KAB5591973.1"/>
    </source>
</evidence>
<evidence type="ECO:0000256" key="1">
    <source>
        <dbReference type="SAM" id="MobiDB-lite"/>
    </source>
</evidence>
<feature type="compositionally biased region" description="Basic and acidic residues" evidence="1">
    <location>
        <begin position="57"/>
        <end position="77"/>
    </location>
</feature>
<gene>
    <name evidence="3" type="ORF">CTheo_4605</name>
</gene>
<reference evidence="3 4" key="1">
    <citation type="journal article" date="2019" name="Fungal Biol. Biotechnol.">
        <title>Draft genome sequence of fastidious pathogen Ceratobasidium theobromae, which causes vascular-streak dieback in Theobroma cacao.</title>
        <authorList>
            <person name="Ali S.S."/>
            <person name="Asman A."/>
            <person name="Shao J."/>
            <person name="Firmansyah A.P."/>
            <person name="Susilo A.W."/>
            <person name="Rosmana A."/>
            <person name="McMahon P."/>
            <person name="Junaid M."/>
            <person name="Guest D."/>
            <person name="Kheng T.Y."/>
            <person name="Meinhardt L.W."/>
            <person name="Bailey B.A."/>
        </authorList>
    </citation>
    <scope>NUCLEOTIDE SEQUENCE [LARGE SCALE GENOMIC DNA]</scope>
    <source>
        <strain evidence="3 4">CT2</strain>
    </source>
</reference>
<dbReference type="AlphaFoldDB" id="A0A5N5QKA8"/>
<comment type="caution">
    <text evidence="3">The sequence shown here is derived from an EMBL/GenBank/DDBJ whole genome shotgun (WGS) entry which is preliminary data.</text>
</comment>
<evidence type="ECO:0008006" key="5">
    <source>
        <dbReference type="Google" id="ProtNLM"/>
    </source>
</evidence>
<protein>
    <recommendedName>
        <fullName evidence="5">Secreted protein</fullName>
    </recommendedName>
</protein>
<dbReference type="EMBL" id="SSOP01000081">
    <property type="protein sequence ID" value="KAB5591973.1"/>
    <property type="molecule type" value="Genomic_DNA"/>
</dbReference>
<feature type="chain" id="PRO_5024317690" description="Secreted protein" evidence="2">
    <location>
        <begin position="16"/>
        <end position="77"/>
    </location>
</feature>